<dbReference type="OrthoDB" id="9762903at2"/>
<evidence type="ECO:0000256" key="4">
    <source>
        <dbReference type="ARBA" id="ARBA00022692"/>
    </source>
</evidence>
<dbReference type="GO" id="GO:0044718">
    <property type="term" value="P:siderophore transmembrane transport"/>
    <property type="evidence" value="ECO:0007669"/>
    <property type="project" value="TreeGrafter"/>
</dbReference>
<dbReference type="InterPro" id="IPR036942">
    <property type="entry name" value="Beta-barrel_TonB_sf"/>
</dbReference>
<feature type="domain" description="TonB-dependent receptor plug" evidence="13">
    <location>
        <begin position="49"/>
        <end position="139"/>
    </location>
</feature>
<dbReference type="AlphaFoldDB" id="A0A4Y8L3M4"/>
<keyword evidence="15" id="KW-1185">Reference proteome</keyword>
<sequence>MKFYHILPLVIIQSYALSAVGQVKDSIGTQHIQEVEVSAKLHPSMTLSSNPVQTFSGSTIDKVGILSVADAVRRFSGVVVKDFGGIGGMKTIAVRGVGSEHTAVLYDGMAVSNAQSGQIDIGKFSLDNVEMISLTIGQSDDIFRTARSLGAVGVLDIQTSTPQFKQKDYSAKVQLRAGSWGQFNPYVYYAHKLGNKFTLSLDGSWQRADGRYRFEMDNISEKYKGKRNNTDVDIKRTELNLFGNLTEKQKLSFKLYYFDSERGLPGGVVIYSDQKNGERLWDKDFFTQAKYLNYLNDKFDLQVQAKYTHTWTKYIDKNPKQPNGELMNKYIQNELYVTGTLLYNLSKNISFSLAEDISYGHLSANLPKFAYPDRYTSLSALSGKYQDDRLTVVGKLLGTYVSEDVENGSAASDKKRLSPSVSLSYKLLDETNLRVRASYKDIFRVPSFNDLYYTNSGNSSLKPEKTKQYNIGLTWSESFSDLFSFLSVTTDFYHNTVKDKIIIYPSSFNPKSVNLGKVIIDGFDINVNTRMDFNTKVNLQLSGSYTYQHAIDKTNAEDKNYKDQIPYTPRHSGAGSASLENPFLNISYSIVLSGKTYSLPQNIDSNKISPYLDQTISVNKSFNIGMVSMRAQADISNLANKIYYIMDGYPMPGRAYRFTLRMNF</sequence>
<evidence type="ECO:0000313" key="14">
    <source>
        <dbReference type="EMBL" id="TFD97279.1"/>
    </source>
</evidence>
<evidence type="ECO:0000259" key="12">
    <source>
        <dbReference type="Pfam" id="PF00593"/>
    </source>
</evidence>
<protein>
    <submittedName>
        <fullName evidence="14">TonB-dependent receptor</fullName>
    </submittedName>
</protein>
<keyword evidence="6 11" id="KW-0798">TonB box</keyword>
<evidence type="ECO:0000256" key="6">
    <source>
        <dbReference type="ARBA" id="ARBA00023077"/>
    </source>
</evidence>
<dbReference type="PROSITE" id="PS52016">
    <property type="entry name" value="TONB_DEPENDENT_REC_3"/>
    <property type="match status" value="1"/>
</dbReference>
<evidence type="ECO:0000256" key="2">
    <source>
        <dbReference type="ARBA" id="ARBA00022448"/>
    </source>
</evidence>
<evidence type="ECO:0000256" key="5">
    <source>
        <dbReference type="ARBA" id="ARBA00022729"/>
    </source>
</evidence>
<dbReference type="Pfam" id="PF07715">
    <property type="entry name" value="Plug"/>
    <property type="match status" value="1"/>
</dbReference>
<accession>A0A4Y8L3M4</accession>
<evidence type="ECO:0000256" key="8">
    <source>
        <dbReference type="ARBA" id="ARBA00023170"/>
    </source>
</evidence>
<dbReference type="Gene3D" id="2.40.170.20">
    <property type="entry name" value="TonB-dependent receptor, beta-barrel domain"/>
    <property type="match status" value="1"/>
</dbReference>
<dbReference type="Pfam" id="PF00593">
    <property type="entry name" value="TonB_dep_Rec_b-barrel"/>
    <property type="match status" value="1"/>
</dbReference>
<dbReference type="InterPro" id="IPR037066">
    <property type="entry name" value="Plug_dom_sf"/>
</dbReference>
<organism evidence="14 15">
    <name type="scientific">Dysgonomonas capnocytophagoides</name>
    <dbReference type="NCBI Taxonomy" id="45254"/>
    <lineage>
        <taxon>Bacteria</taxon>
        <taxon>Pseudomonadati</taxon>
        <taxon>Bacteroidota</taxon>
        <taxon>Bacteroidia</taxon>
        <taxon>Bacteroidales</taxon>
        <taxon>Dysgonomonadaceae</taxon>
        <taxon>Dysgonomonas</taxon>
    </lineage>
</organism>
<dbReference type="InterPro" id="IPR012910">
    <property type="entry name" value="Plug_dom"/>
</dbReference>
<gene>
    <name evidence="14" type="ORF">E2605_06315</name>
</gene>
<dbReference type="Gene3D" id="2.170.130.10">
    <property type="entry name" value="TonB-dependent receptor, plug domain"/>
    <property type="match status" value="1"/>
</dbReference>
<keyword evidence="5" id="KW-0732">Signal</keyword>
<dbReference type="InterPro" id="IPR039426">
    <property type="entry name" value="TonB-dep_rcpt-like"/>
</dbReference>
<dbReference type="PANTHER" id="PTHR30069:SF29">
    <property type="entry name" value="HEMOGLOBIN AND HEMOGLOBIN-HAPTOGLOBIN-BINDING PROTEIN 1-RELATED"/>
    <property type="match status" value="1"/>
</dbReference>
<keyword evidence="7 10" id="KW-0472">Membrane</keyword>
<comment type="similarity">
    <text evidence="10 11">Belongs to the TonB-dependent receptor family.</text>
</comment>
<evidence type="ECO:0000256" key="11">
    <source>
        <dbReference type="RuleBase" id="RU003357"/>
    </source>
</evidence>
<keyword evidence="4 10" id="KW-0812">Transmembrane</keyword>
<comment type="caution">
    <text evidence="14">The sequence shown here is derived from an EMBL/GenBank/DDBJ whole genome shotgun (WGS) entry which is preliminary data.</text>
</comment>
<evidence type="ECO:0000256" key="10">
    <source>
        <dbReference type="PROSITE-ProRule" id="PRU01360"/>
    </source>
</evidence>
<keyword evidence="9 10" id="KW-0998">Cell outer membrane</keyword>
<dbReference type="RefSeq" id="WP_134435848.1">
    <property type="nucleotide sequence ID" value="NZ_SOML01000003.1"/>
</dbReference>
<dbReference type="GO" id="GO:0009279">
    <property type="term" value="C:cell outer membrane"/>
    <property type="evidence" value="ECO:0007669"/>
    <property type="project" value="UniProtKB-SubCell"/>
</dbReference>
<reference evidence="14 15" key="1">
    <citation type="submission" date="2019-03" db="EMBL/GenBank/DDBJ databases">
        <title>San Antonio Military Medical Center submission to MRSN (WRAIR), pending publication.</title>
        <authorList>
            <person name="Blyth D.M."/>
            <person name="Mccarthy S.L."/>
            <person name="Schall S.E."/>
            <person name="Stam J.A."/>
            <person name="Ong A.C."/>
            <person name="Mcgann P.T."/>
        </authorList>
    </citation>
    <scope>NUCLEOTIDE SEQUENCE [LARGE SCALE GENOMIC DNA]</scope>
    <source>
        <strain evidence="14 15">MRSN571793</strain>
    </source>
</reference>
<dbReference type="STRING" id="1121485.GCA_000426485_01148"/>
<evidence type="ECO:0000259" key="13">
    <source>
        <dbReference type="Pfam" id="PF07715"/>
    </source>
</evidence>
<name>A0A4Y8L3M4_9BACT</name>
<evidence type="ECO:0000256" key="7">
    <source>
        <dbReference type="ARBA" id="ARBA00023136"/>
    </source>
</evidence>
<keyword evidence="3 10" id="KW-1134">Transmembrane beta strand</keyword>
<keyword evidence="8 14" id="KW-0675">Receptor</keyword>
<proteinExistence type="inferred from homology"/>
<evidence type="ECO:0000256" key="3">
    <source>
        <dbReference type="ARBA" id="ARBA00022452"/>
    </source>
</evidence>
<feature type="domain" description="TonB-dependent receptor-like beta-barrel" evidence="12">
    <location>
        <begin position="199"/>
        <end position="638"/>
    </location>
</feature>
<evidence type="ECO:0000313" key="15">
    <source>
        <dbReference type="Proteomes" id="UP000297861"/>
    </source>
</evidence>
<dbReference type="Proteomes" id="UP000297861">
    <property type="component" value="Unassembled WGS sequence"/>
</dbReference>
<dbReference type="PANTHER" id="PTHR30069">
    <property type="entry name" value="TONB-DEPENDENT OUTER MEMBRANE RECEPTOR"/>
    <property type="match status" value="1"/>
</dbReference>
<evidence type="ECO:0000256" key="1">
    <source>
        <dbReference type="ARBA" id="ARBA00004571"/>
    </source>
</evidence>
<dbReference type="SUPFAM" id="SSF56935">
    <property type="entry name" value="Porins"/>
    <property type="match status" value="1"/>
</dbReference>
<comment type="subcellular location">
    <subcellularLocation>
        <location evidence="1 10">Cell outer membrane</location>
        <topology evidence="1 10">Multi-pass membrane protein</topology>
    </subcellularLocation>
</comment>
<dbReference type="InterPro" id="IPR000531">
    <property type="entry name" value="Beta-barrel_TonB"/>
</dbReference>
<dbReference type="GO" id="GO:0015344">
    <property type="term" value="F:siderophore uptake transmembrane transporter activity"/>
    <property type="evidence" value="ECO:0007669"/>
    <property type="project" value="TreeGrafter"/>
</dbReference>
<evidence type="ECO:0000256" key="9">
    <source>
        <dbReference type="ARBA" id="ARBA00023237"/>
    </source>
</evidence>
<keyword evidence="2 10" id="KW-0813">Transport</keyword>
<dbReference type="EMBL" id="SOML01000003">
    <property type="protein sequence ID" value="TFD97279.1"/>
    <property type="molecule type" value="Genomic_DNA"/>
</dbReference>